<feature type="transmembrane region" description="Helical" evidence="7">
    <location>
        <begin position="428"/>
        <end position="452"/>
    </location>
</feature>
<dbReference type="AlphaFoldDB" id="A0A7E6F5N2"/>
<evidence type="ECO:0000256" key="6">
    <source>
        <dbReference type="ARBA" id="ARBA00038166"/>
    </source>
</evidence>
<dbReference type="Gene3D" id="1.20.1740.10">
    <property type="entry name" value="Amino acid/polyamine transporter I"/>
    <property type="match status" value="1"/>
</dbReference>
<evidence type="ECO:0000313" key="10">
    <source>
        <dbReference type="RefSeq" id="XP_036362620.1"/>
    </source>
</evidence>
<feature type="transmembrane region" description="Helical" evidence="7">
    <location>
        <begin position="12"/>
        <end position="33"/>
    </location>
</feature>
<feature type="transmembrane region" description="Helical" evidence="7">
    <location>
        <begin position="309"/>
        <end position="332"/>
    </location>
</feature>
<evidence type="ECO:0000256" key="4">
    <source>
        <dbReference type="ARBA" id="ARBA00023136"/>
    </source>
</evidence>
<name>A0A7E6F5N2_9MOLL</name>
<dbReference type="PANTHER" id="PTHR16189:SF0">
    <property type="entry name" value="TRANSMEMBRANE PROTEIN 104"/>
    <property type="match status" value="1"/>
</dbReference>
<evidence type="ECO:0000313" key="9">
    <source>
        <dbReference type="Proteomes" id="UP000515154"/>
    </source>
</evidence>
<feature type="transmembrane region" description="Helical" evidence="7">
    <location>
        <begin position="145"/>
        <end position="164"/>
    </location>
</feature>
<sequence>MAGDITSSGAQYPTVLGLIYVFNLIVGTGALAMPKSFHSAGWLLSIIFLVILAFISYLTVTFVTEAMAVANFKLKMGRNNKIRTTFARRHTFLGWKPIRHKKDTIVYENNEEQPLLDQEDDSDGNANKLYDITERVEMGHMASLFFNKVGVLFFYICIIVYLYGDLAIYGAAVPKSLRNLACTTNLTDTNRTANDDDICWPGSDISRKNAYRIFIVVFALVLGPFTFFNVQKTGYLQIFTSVFRWTAFTIMVVLTAIRLSHGEGKGHPPVFNFSGIPNLFGVCVYSFMCHHSLPSLVTPIKNKNQIFNLLAADYFLILLFYALLSFTAIFAFDEINDVYTLNFFPNSNSDSQQLITDSKFLQYFLLLFPVFTLSTNFPIIAVTLRNNLKTLFYNPEKPYHWFIDRIFFPLLAIIPPLIIAIITDEVEFLVGITGSYAGSGIQYIVPALLVYFARKEEFLTFNPLPNNKKSMFKSKYWVWFVMVWSAFCLIFVTANHVILKS</sequence>
<dbReference type="PANTHER" id="PTHR16189">
    <property type="entry name" value="TRANSMEMBRANE PROTEIN 104-RELATED"/>
    <property type="match status" value="1"/>
</dbReference>
<accession>A0A7E6F5N2</accession>
<dbReference type="Pfam" id="PF01490">
    <property type="entry name" value="Aa_trans"/>
    <property type="match status" value="2"/>
</dbReference>
<feature type="domain" description="Amino acid transporter transmembrane" evidence="8">
    <location>
        <begin position="19"/>
        <end position="67"/>
    </location>
</feature>
<keyword evidence="4 7" id="KW-0472">Membrane</keyword>
<keyword evidence="5" id="KW-0325">Glycoprotein</keyword>
<gene>
    <name evidence="10" type="primary">LOC115209787</name>
</gene>
<proteinExistence type="inferred from homology"/>
<protein>
    <submittedName>
        <fullName evidence="10">Transmembrane protein 104 isoform X1</fullName>
    </submittedName>
</protein>
<keyword evidence="9" id="KW-1185">Reference proteome</keyword>
<dbReference type="RefSeq" id="XP_036362620.1">
    <property type="nucleotide sequence ID" value="XM_036506727.1"/>
</dbReference>
<keyword evidence="3 7" id="KW-1133">Transmembrane helix</keyword>
<feature type="transmembrane region" description="Helical" evidence="7">
    <location>
        <begin position="476"/>
        <end position="498"/>
    </location>
</feature>
<feature type="transmembrane region" description="Helical" evidence="7">
    <location>
        <begin position="360"/>
        <end position="382"/>
    </location>
</feature>
<evidence type="ECO:0000256" key="2">
    <source>
        <dbReference type="ARBA" id="ARBA00022692"/>
    </source>
</evidence>
<feature type="transmembrane region" description="Helical" evidence="7">
    <location>
        <begin position="210"/>
        <end position="230"/>
    </location>
</feature>
<dbReference type="GO" id="GO:0016020">
    <property type="term" value="C:membrane"/>
    <property type="evidence" value="ECO:0007669"/>
    <property type="project" value="UniProtKB-SubCell"/>
</dbReference>
<feature type="transmembrane region" description="Helical" evidence="7">
    <location>
        <begin position="402"/>
        <end position="422"/>
    </location>
</feature>
<feature type="transmembrane region" description="Helical" evidence="7">
    <location>
        <begin position="39"/>
        <end position="72"/>
    </location>
</feature>
<reference evidence="10" key="1">
    <citation type="submission" date="2025-08" db="UniProtKB">
        <authorList>
            <consortium name="RefSeq"/>
        </authorList>
    </citation>
    <scope>IDENTIFICATION</scope>
</reference>
<comment type="similarity">
    <text evidence="6">Belongs to the TMEM104 family.</text>
</comment>
<feature type="transmembrane region" description="Helical" evidence="7">
    <location>
        <begin position="279"/>
        <end position="297"/>
    </location>
</feature>
<dbReference type="Proteomes" id="UP000515154">
    <property type="component" value="Linkage group LG1"/>
</dbReference>
<evidence type="ECO:0000259" key="8">
    <source>
        <dbReference type="Pfam" id="PF01490"/>
    </source>
</evidence>
<keyword evidence="2 7" id="KW-0812">Transmembrane</keyword>
<organism evidence="9 10">
    <name type="scientific">Octopus sinensis</name>
    <name type="common">East Asian common octopus</name>
    <dbReference type="NCBI Taxonomy" id="2607531"/>
    <lineage>
        <taxon>Eukaryota</taxon>
        <taxon>Metazoa</taxon>
        <taxon>Spiralia</taxon>
        <taxon>Lophotrochozoa</taxon>
        <taxon>Mollusca</taxon>
        <taxon>Cephalopoda</taxon>
        <taxon>Coleoidea</taxon>
        <taxon>Octopodiformes</taxon>
        <taxon>Octopoda</taxon>
        <taxon>Incirrata</taxon>
        <taxon>Octopodidae</taxon>
        <taxon>Octopus</taxon>
    </lineage>
</organism>
<evidence type="ECO:0000256" key="7">
    <source>
        <dbReference type="SAM" id="Phobius"/>
    </source>
</evidence>
<evidence type="ECO:0000256" key="3">
    <source>
        <dbReference type="ARBA" id="ARBA00022989"/>
    </source>
</evidence>
<feature type="transmembrane region" description="Helical" evidence="7">
    <location>
        <begin position="242"/>
        <end position="259"/>
    </location>
</feature>
<evidence type="ECO:0000256" key="5">
    <source>
        <dbReference type="ARBA" id="ARBA00023180"/>
    </source>
</evidence>
<dbReference type="InterPro" id="IPR013057">
    <property type="entry name" value="AA_transpt_TM"/>
</dbReference>
<evidence type="ECO:0000256" key="1">
    <source>
        <dbReference type="ARBA" id="ARBA00004141"/>
    </source>
</evidence>
<feature type="domain" description="Amino acid transporter transmembrane" evidence="8">
    <location>
        <begin position="139"/>
        <end position="486"/>
    </location>
</feature>
<comment type="subcellular location">
    <subcellularLocation>
        <location evidence="1">Membrane</location>
        <topology evidence="1">Multi-pass membrane protein</topology>
    </subcellularLocation>
</comment>